<sequence>MNLRISGFSKFGFSRLGASSIRISSLGALLCLVGGLLFMSLAENAVAQEPSIRISAGAGAPGETEADQGGEDNLASTPDLRMTPEPTEQAMPKVREQGEYGRYLTDQKGLSLYMFAKDSQGGQSTCDQTCAIAWPPYASVQPPQPGEGVDAELLGTIERQDGSQQVTYNGWPLYYFSGDKNPGDALGQNVMHLGAGWYLLSPQGEKITRGGRSQTEDLQQGILGEDEPASQGQRAHRKLEDAPGSN</sequence>
<gene>
    <name evidence="2" type="ORF">FGL86_02730</name>
</gene>
<dbReference type="AlphaFoldDB" id="A0A5B8SLW0"/>
<evidence type="ECO:0000256" key="1">
    <source>
        <dbReference type="SAM" id="MobiDB-lite"/>
    </source>
</evidence>
<dbReference type="Proteomes" id="UP000321272">
    <property type="component" value="Chromosome"/>
</dbReference>
<dbReference type="InterPro" id="IPR005297">
    <property type="entry name" value="Lipoprotein_repeat"/>
</dbReference>
<evidence type="ECO:0000313" key="3">
    <source>
        <dbReference type="Proteomes" id="UP000321272"/>
    </source>
</evidence>
<dbReference type="OrthoDB" id="9805202at2"/>
<feature type="region of interest" description="Disordered" evidence="1">
    <location>
        <begin position="207"/>
        <end position="246"/>
    </location>
</feature>
<keyword evidence="3" id="KW-1185">Reference proteome</keyword>
<accession>A0A5B8SLW0</accession>
<dbReference type="EMBL" id="CP042382">
    <property type="protein sequence ID" value="QEA38089.1"/>
    <property type="molecule type" value="Genomic_DNA"/>
</dbReference>
<name>A0A5B8SLW0_9GAMM</name>
<dbReference type="Pfam" id="PF03640">
    <property type="entry name" value="Lipoprotein_15"/>
    <property type="match status" value="2"/>
</dbReference>
<dbReference type="PANTHER" id="PTHR39335:SF1">
    <property type="entry name" value="BLL4220 PROTEIN"/>
    <property type="match status" value="1"/>
</dbReference>
<feature type="region of interest" description="Disordered" evidence="1">
    <location>
        <begin position="56"/>
        <end position="90"/>
    </location>
</feature>
<dbReference type="PANTHER" id="PTHR39335">
    <property type="entry name" value="BLL4220 PROTEIN"/>
    <property type="match status" value="1"/>
</dbReference>
<reference evidence="2 3" key="1">
    <citation type="submission" date="2019-06" db="EMBL/GenBank/DDBJ databases">
        <title>Genome analyses of bacteria isolated from kimchi.</title>
        <authorList>
            <person name="Lee S."/>
            <person name="Ahn S."/>
            <person name="Roh S."/>
        </authorList>
    </citation>
    <scope>NUCLEOTIDE SEQUENCE [LARGE SCALE GENOMIC DNA]</scope>
    <source>
        <strain evidence="2 3">CBA4606</strain>
    </source>
</reference>
<organism evidence="2 3">
    <name type="scientific">Pistricoccus aurantiacus</name>
    <dbReference type="NCBI Taxonomy" id="1883414"/>
    <lineage>
        <taxon>Bacteria</taxon>
        <taxon>Pseudomonadati</taxon>
        <taxon>Pseudomonadota</taxon>
        <taxon>Gammaproteobacteria</taxon>
        <taxon>Oceanospirillales</taxon>
        <taxon>Halomonadaceae</taxon>
        <taxon>Pistricoccus</taxon>
    </lineage>
</organism>
<proteinExistence type="predicted"/>
<protein>
    <recommendedName>
        <fullName evidence="4">Secreted repeat protein with Y-X4-D motif</fullName>
    </recommendedName>
</protein>
<dbReference type="KEGG" id="paur:FGL86_02730"/>
<dbReference type="GO" id="GO:0043448">
    <property type="term" value="P:alkane catabolic process"/>
    <property type="evidence" value="ECO:0007669"/>
    <property type="project" value="TreeGrafter"/>
</dbReference>
<evidence type="ECO:0008006" key="4">
    <source>
        <dbReference type="Google" id="ProtNLM"/>
    </source>
</evidence>
<dbReference type="RefSeq" id="WP_147183157.1">
    <property type="nucleotide sequence ID" value="NZ_CP042382.1"/>
</dbReference>
<evidence type="ECO:0000313" key="2">
    <source>
        <dbReference type="EMBL" id="QEA38089.1"/>
    </source>
</evidence>